<dbReference type="Ensembl" id="ENSSSCT00030093455.1">
    <property type="protein sequence ID" value="ENSSSCP00030043031.1"/>
    <property type="gene ID" value="ENSSSCG00030066879.1"/>
</dbReference>
<evidence type="ECO:0000313" key="4">
    <source>
        <dbReference type="Ensembl" id="ENSSSCP00030043031.1"/>
    </source>
</evidence>
<proteinExistence type="predicted"/>
<evidence type="ECO:0000256" key="1">
    <source>
        <dbReference type="ARBA" id="ARBA00023015"/>
    </source>
</evidence>
<reference evidence="4" key="1">
    <citation type="submission" date="2025-08" db="UniProtKB">
        <authorList>
            <consortium name="Ensembl"/>
        </authorList>
    </citation>
    <scope>IDENTIFICATION</scope>
</reference>
<dbReference type="AlphaFoldDB" id="A0A8D0Y1K4"/>
<evidence type="ECO:0000256" key="3">
    <source>
        <dbReference type="ARBA" id="ARBA00023242"/>
    </source>
</evidence>
<dbReference type="InterPro" id="IPR045912">
    <property type="entry name" value="FOXJ2/3-like"/>
</dbReference>
<dbReference type="PANTHER" id="PTHR46078">
    <property type="entry name" value="FORKHEAD BOX PROTEIN J2 FAMILY MEMBER"/>
    <property type="match status" value="1"/>
</dbReference>
<evidence type="ECO:0000256" key="2">
    <source>
        <dbReference type="ARBA" id="ARBA00023163"/>
    </source>
</evidence>
<accession>A0A8D0Y1K4</accession>
<evidence type="ECO:0000313" key="5">
    <source>
        <dbReference type="Proteomes" id="UP000694570"/>
    </source>
</evidence>
<name>A0A8D0Y1K4_PIG</name>
<sequence>MGVVPVLPSSYSWHAVRYVTSATGVTCLEASREFKAVPGSVPGHLHLARHLHSACYIRNLYMDSRQNLPPSVMPTPGYPHIPQALSTPGTTMAGHHGALNQQHVMPSQAFQMRRALPPDDIQDDFDWDSIV</sequence>
<protein>
    <submittedName>
        <fullName evidence="4">Uncharacterized protein</fullName>
    </submittedName>
</protein>
<keyword evidence="1" id="KW-0805">Transcription regulation</keyword>
<keyword evidence="3" id="KW-0539">Nucleus</keyword>
<dbReference type="PANTHER" id="PTHR46078:SF3">
    <property type="entry name" value="FORKHEAD BOX PROTEIN J3"/>
    <property type="match status" value="1"/>
</dbReference>
<keyword evidence="2" id="KW-0804">Transcription</keyword>
<dbReference type="Proteomes" id="UP000694570">
    <property type="component" value="Unplaced"/>
</dbReference>
<organism evidence="4 5">
    <name type="scientific">Sus scrofa</name>
    <name type="common">Pig</name>
    <dbReference type="NCBI Taxonomy" id="9823"/>
    <lineage>
        <taxon>Eukaryota</taxon>
        <taxon>Metazoa</taxon>
        <taxon>Chordata</taxon>
        <taxon>Craniata</taxon>
        <taxon>Vertebrata</taxon>
        <taxon>Euteleostomi</taxon>
        <taxon>Mammalia</taxon>
        <taxon>Eutheria</taxon>
        <taxon>Laurasiatheria</taxon>
        <taxon>Artiodactyla</taxon>
        <taxon>Suina</taxon>
        <taxon>Suidae</taxon>
        <taxon>Sus</taxon>
    </lineage>
</organism>